<comment type="similarity">
    <text evidence="3 11">Belongs to the ketopantoate reductase family.</text>
</comment>
<dbReference type="UniPathway" id="UPA00028">
    <property type="reaction ID" value="UER00004"/>
</dbReference>
<evidence type="ECO:0000256" key="4">
    <source>
        <dbReference type="ARBA" id="ARBA00013014"/>
    </source>
</evidence>
<accession>A0A494Y4N5</accession>
<dbReference type="EC" id="1.1.1.169" evidence="4 11"/>
<dbReference type="GO" id="GO:0050661">
    <property type="term" value="F:NADP binding"/>
    <property type="evidence" value="ECO:0007669"/>
    <property type="project" value="TreeGrafter"/>
</dbReference>
<dbReference type="NCBIfam" id="TIGR00745">
    <property type="entry name" value="apbA_panE"/>
    <property type="match status" value="1"/>
</dbReference>
<dbReference type="InterPro" id="IPR050838">
    <property type="entry name" value="Ketopantoate_reductase"/>
</dbReference>
<dbReference type="GO" id="GO:0008677">
    <property type="term" value="F:2-dehydropantoate 2-reductase activity"/>
    <property type="evidence" value="ECO:0007669"/>
    <property type="project" value="UniProtKB-EC"/>
</dbReference>
<dbReference type="SUPFAM" id="SSF48179">
    <property type="entry name" value="6-phosphogluconate dehydrogenase C-terminal domain-like"/>
    <property type="match status" value="1"/>
</dbReference>
<protein>
    <recommendedName>
        <fullName evidence="5 11">2-dehydropantoate 2-reductase</fullName>
        <ecNumber evidence="4 11">1.1.1.169</ecNumber>
    </recommendedName>
    <alternativeName>
        <fullName evidence="9 11">Ketopantoate reductase</fullName>
    </alternativeName>
</protein>
<comment type="catalytic activity">
    <reaction evidence="10 11">
        <text>(R)-pantoate + NADP(+) = 2-dehydropantoate + NADPH + H(+)</text>
        <dbReference type="Rhea" id="RHEA:16233"/>
        <dbReference type="ChEBI" id="CHEBI:11561"/>
        <dbReference type="ChEBI" id="CHEBI:15378"/>
        <dbReference type="ChEBI" id="CHEBI:15980"/>
        <dbReference type="ChEBI" id="CHEBI:57783"/>
        <dbReference type="ChEBI" id="CHEBI:58349"/>
        <dbReference type="EC" id="1.1.1.169"/>
    </reaction>
</comment>
<dbReference type="InterPro" id="IPR008927">
    <property type="entry name" value="6-PGluconate_DH-like_C_sf"/>
</dbReference>
<dbReference type="InterPro" id="IPR003710">
    <property type="entry name" value="ApbA"/>
</dbReference>
<keyword evidence="7 11" id="KW-0521">NADP</keyword>
<evidence type="ECO:0000256" key="8">
    <source>
        <dbReference type="ARBA" id="ARBA00023002"/>
    </source>
</evidence>
<dbReference type="PANTHER" id="PTHR43765:SF2">
    <property type="entry name" value="2-DEHYDROPANTOATE 2-REDUCTASE"/>
    <property type="match status" value="1"/>
</dbReference>
<dbReference type="SUPFAM" id="SSF51735">
    <property type="entry name" value="NAD(P)-binding Rossmann-fold domains"/>
    <property type="match status" value="1"/>
</dbReference>
<dbReference type="InterPro" id="IPR013328">
    <property type="entry name" value="6PGD_dom2"/>
</dbReference>
<evidence type="ECO:0000256" key="3">
    <source>
        <dbReference type="ARBA" id="ARBA00007870"/>
    </source>
</evidence>
<gene>
    <name evidence="14" type="ORF">D7Z26_08585</name>
</gene>
<comment type="caution">
    <text evidence="14">The sequence shown here is derived from an EMBL/GenBank/DDBJ whole genome shotgun (WGS) entry which is preliminary data.</text>
</comment>
<organism evidence="14 15">
    <name type="scientific">Cohnella endophytica</name>
    <dbReference type="NCBI Taxonomy" id="2419778"/>
    <lineage>
        <taxon>Bacteria</taxon>
        <taxon>Bacillati</taxon>
        <taxon>Bacillota</taxon>
        <taxon>Bacilli</taxon>
        <taxon>Bacillales</taxon>
        <taxon>Paenibacillaceae</taxon>
        <taxon>Cohnella</taxon>
    </lineage>
</organism>
<dbReference type="Pfam" id="PF08546">
    <property type="entry name" value="ApbA_C"/>
    <property type="match status" value="1"/>
</dbReference>
<comment type="function">
    <text evidence="1 11">Catalyzes the NADPH-dependent reduction of ketopantoate into pantoic acid.</text>
</comment>
<evidence type="ECO:0000256" key="5">
    <source>
        <dbReference type="ARBA" id="ARBA00019465"/>
    </source>
</evidence>
<dbReference type="Gene3D" id="3.40.50.720">
    <property type="entry name" value="NAD(P)-binding Rossmann-like Domain"/>
    <property type="match status" value="1"/>
</dbReference>
<sequence>MNEIIVLGGGSLGLLLAGRLKASGCDCKLWTRTRVQAESLDRHGLTIQNESGEREERVEIQADPIDSAVTDEQGIVLLAVKQTALTPTLLARLAIAVPIGGTLVLLQNGIGHRELIEQVLPGRKLITAITTEAALRIDTTTVRHTGKGEILLEDETSHRLQSSALKRLLKRAGFSVFLSKQLEAAILRKLLVNAVINPLTAILRIRNGELIETPARLDAMRNLFRETFGLLSVRGLPGDEEELWNAVKRVCAATSGNESSMLQDIRARRETEIDSINGAIIRMAASQGRTAPWNEAVTALVKAVH</sequence>
<evidence type="ECO:0000313" key="14">
    <source>
        <dbReference type="EMBL" id="RKP55256.1"/>
    </source>
</evidence>
<evidence type="ECO:0000256" key="10">
    <source>
        <dbReference type="ARBA" id="ARBA00048793"/>
    </source>
</evidence>
<feature type="domain" description="Ketopantoate reductase N-terminal" evidence="12">
    <location>
        <begin position="4"/>
        <end position="153"/>
    </location>
</feature>
<evidence type="ECO:0000256" key="6">
    <source>
        <dbReference type="ARBA" id="ARBA00022655"/>
    </source>
</evidence>
<evidence type="ECO:0000256" key="9">
    <source>
        <dbReference type="ARBA" id="ARBA00032024"/>
    </source>
</evidence>
<keyword evidence="15" id="KW-1185">Reference proteome</keyword>
<dbReference type="GO" id="GO:0005737">
    <property type="term" value="C:cytoplasm"/>
    <property type="evidence" value="ECO:0007669"/>
    <property type="project" value="TreeGrafter"/>
</dbReference>
<dbReference type="Gene3D" id="1.10.1040.10">
    <property type="entry name" value="N-(1-d-carboxylethyl)-l-norvaline Dehydrogenase, domain 2"/>
    <property type="match status" value="1"/>
</dbReference>
<comment type="pathway">
    <text evidence="2 11">Cofactor biosynthesis; (R)-pantothenate biosynthesis; (R)-pantoate from 3-methyl-2-oxobutanoate: step 2/2.</text>
</comment>
<dbReference type="EMBL" id="RBZM01000004">
    <property type="protein sequence ID" value="RKP55256.1"/>
    <property type="molecule type" value="Genomic_DNA"/>
</dbReference>
<dbReference type="OrthoDB" id="9800163at2"/>
<dbReference type="AlphaFoldDB" id="A0A494Y4N5"/>
<evidence type="ECO:0000313" key="15">
    <source>
        <dbReference type="Proteomes" id="UP000282076"/>
    </source>
</evidence>
<keyword evidence="8 11" id="KW-0560">Oxidoreductase</keyword>
<dbReference type="Proteomes" id="UP000282076">
    <property type="component" value="Unassembled WGS sequence"/>
</dbReference>
<dbReference type="GO" id="GO:0015940">
    <property type="term" value="P:pantothenate biosynthetic process"/>
    <property type="evidence" value="ECO:0007669"/>
    <property type="project" value="UniProtKB-UniPathway"/>
</dbReference>
<evidence type="ECO:0000256" key="7">
    <source>
        <dbReference type="ARBA" id="ARBA00022857"/>
    </source>
</evidence>
<evidence type="ECO:0000256" key="2">
    <source>
        <dbReference type="ARBA" id="ARBA00004994"/>
    </source>
</evidence>
<keyword evidence="6 11" id="KW-0566">Pantothenate biosynthesis</keyword>
<dbReference type="InterPro" id="IPR013332">
    <property type="entry name" value="KPR_N"/>
</dbReference>
<dbReference type="InterPro" id="IPR013752">
    <property type="entry name" value="KPA_reductase"/>
</dbReference>
<evidence type="ECO:0000256" key="11">
    <source>
        <dbReference type="RuleBase" id="RU362068"/>
    </source>
</evidence>
<evidence type="ECO:0000259" key="13">
    <source>
        <dbReference type="Pfam" id="PF08546"/>
    </source>
</evidence>
<reference evidence="14 15" key="1">
    <citation type="submission" date="2018-10" db="EMBL/GenBank/DDBJ databases">
        <title>Cohnella sp. M2MS4P-1, whole genome shotgun sequence.</title>
        <authorList>
            <person name="Tuo L."/>
        </authorList>
    </citation>
    <scope>NUCLEOTIDE SEQUENCE [LARGE SCALE GENOMIC DNA]</scope>
    <source>
        <strain evidence="14 15">M2MS4P-1</strain>
    </source>
</reference>
<dbReference type="Pfam" id="PF02558">
    <property type="entry name" value="ApbA"/>
    <property type="match status" value="1"/>
</dbReference>
<proteinExistence type="inferred from homology"/>
<dbReference type="InterPro" id="IPR036291">
    <property type="entry name" value="NAD(P)-bd_dom_sf"/>
</dbReference>
<name>A0A494Y4N5_9BACL</name>
<feature type="domain" description="Ketopantoate reductase C-terminal" evidence="13">
    <location>
        <begin position="182"/>
        <end position="304"/>
    </location>
</feature>
<evidence type="ECO:0000256" key="1">
    <source>
        <dbReference type="ARBA" id="ARBA00002919"/>
    </source>
</evidence>
<evidence type="ECO:0000259" key="12">
    <source>
        <dbReference type="Pfam" id="PF02558"/>
    </source>
</evidence>
<dbReference type="PANTHER" id="PTHR43765">
    <property type="entry name" value="2-DEHYDROPANTOATE 2-REDUCTASE-RELATED"/>
    <property type="match status" value="1"/>
</dbReference>
<dbReference type="RefSeq" id="WP_120975844.1">
    <property type="nucleotide sequence ID" value="NZ_RBZM01000004.1"/>
</dbReference>